<keyword evidence="5" id="KW-1185">Reference proteome</keyword>
<dbReference type="GO" id="GO:0006096">
    <property type="term" value="P:glycolytic process"/>
    <property type="evidence" value="ECO:0007669"/>
    <property type="project" value="InterPro"/>
</dbReference>
<dbReference type="AlphaFoldDB" id="A0A1G8N1Q3"/>
<keyword evidence="2 4" id="KW-0418">Kinase</keyword>
<dbReference type="OrthoDB" id="9800595at2"/>
<dbReference type="InterPro" id="IPR043129">
    <property type="entry name" value="ATPase_NBD"/>
</dbReference>
<dbReference type="PANTHER" id="PTHR47690">
    <property type="entry name" value="GLUCOKINASE"/>
    <property type="match status" value="1"/>
</dbReference>
<keyword evidence="1" id="KW-0808">Transferase</keyword>
<dbReference type="Pfam" id="PF02685">
    <property type="entry name" value="Glucokinase"/>
    <property type="match status" value="1"/>
</dbReference>
<gene>
    <name evidence="4" type="ORF">SAMN04487993_1009100</name>
</gene>
<organism evidence="4 5">
    <name type="scientific">Salipiger marinus</name>
    <dbReference type="NCBI Taxonomy" id="555512"/>
    <lineage>
        <taxon>Bacteria</taxon>
        <taxon>Pseudomonadati</taxon>
        <taxon>Pseudomonadota</taxon>
        <taxon>Alphaproteobacteria</taxon>
        <taxon>Rhodobacterales</taxon>
        <taxon>Roseobacteraceae</taxon>
        <taxon>Salipiger</taxon>
    </lineage>
</organism>
<dbReference type="PANTHER" id="PTHR47690:SF1">
    <property type="entry name" value="GLUCOKINASE"/>
    <property type="match status" value="1"/>
</dbReference>
<dbReference type="GO" id="GO:0004340">
    <property type="term" value="F:glucokinase activity"/>
    <property type="evidence" value="ECO:0007669"/>
    <property type="project" value="InterPro"/>
</dbReference>
<dbReference type="SUPFAM" id="SSF53067">
    <property type="entry name" value="Actin-like ATPase domain"/>
    <property type="match status" value="1"/>
</dbReference>
<accession>A0A1G8N1Q3</accession>
<dbReference type="CDD" id="cd24008">
    <property type="entry name" value="ASKHA_NBD_GLK"/>
    <property type="match status" value="1"/>
</dbReference>
<dbReference type="GO" id="GO:0005829">
    <property type="term" value="C:cytosol"/>
    <property type="evidence" value="ECO:0007669"/>
    <property type="project" value="TreeGrafter"/>
</dbReference>
<dbReference type="Gene3D" id="3.40.367.20">
    <property type="match status" value="1"/>
</dbReference>
<dbReference type="Gene3D" id="3.30.420.40">
    <property type="match status" value="1"/>
</dbReference>
<dbReference type="RefSeq" id="WP_089847227.1">
    <property type="nucleotide sequence ID" value="NZ_FNEJ01000009.1"/>
</dbReference>
<dbReference type="GO" id="GO:0005524">
    <property type="term" value="F:ATP binding"/>
    <property type="evidence" value="ECO:0007669"/>
    <property type="project" value="InterPro"/>
</dbReference>
<evidence type="ECO:0000256" key="1">
    <source>
        <dbReference type="ARBA" id="ARBA00022679"/>
    </source>
</evidence>
<protein>
    <submittedName>
        <fullName evidence="4">Glucokinase</fullName>
    </submittedName>
</protein>
<dbReference type="GO" id="GO:0005536">
    <property type="term" value="F:D-glucose binding"/>
    <property type="evidence" value="ECO:0007669"/>
    <property type="project" value="InterPro"/>
</dbReference>
<proteinExistence type="inferred from homology"/>
<dbReference type="Proteomes" id="UP000199093">
    <property type="component" value="Unassembled WGS sequence"/>
</dbReference>
<dbReference type="STRING" id="555512.SAMN04487993_1009100"/>
<reference evidence="4 5" key="1">
    <citation type="submission" date="2016-10" db="EMBL/GenBank/DDBJ databases">
        <authorList>
            <person name="de Groot N.N."/>
        </authorList>
    </citation>
    <scope>NUCLEOTIDE SEQUENCE [LARGE SCALE GENOMIC DNA]</scope>
    <source>
        <strain evidence="4 5">DSM 26424</strain>
    </source>
</reference>
<dbReference type="InterPro" id="IPR050201">
    <property type="entry name" value="Bacterial_glucokinase"/>
</dbReference>
<evidence type="ECO:0000313" key="5">
    <source>
        <dbReference type="Proteomes" id="UP000199093"/>
    </source>
</evidence>
<sequence length="324" mass="34259">MSGKDGTAVLADIGGTNTRVALGRNGAIVEGSVRRYRNAENDGIGAVLAQYLAETGMRPQAACVAVAGPVRDGAGRLTNIDWDIDRATLHAATGAEVISVLNDLQAQGHALGHLAQGCLTPILPGQPASAQSARLVIGVGTGMNAAPVFRLDDRTLVPPAEAGHVAIPVQTEEELRLLRYISRKHDGPSVEHILSGRGFERVYAWLCEEDGAGTPLEAAQIMAAMDDGSDPRARRTVEVCARMLGRVCSNLALTLLPFGGIYLIGGVARHFGPHLLDCGFAEAFADRGRFRDFMGQFPVSLVTDDYAALTGCARHLSEMPEARA</sequence>
<evidence type="ECO:0000313" key="4">
    <source>
        <dbReference type="EMBL" id="SDI74128.1"/>
    </source>
</evidence>
<comment type="similarity">
    <text evidence="3">Belongs to the bacterial glucokinase family.</text>
</comment>
<evidence type="ECO:0000256" key="3">
    <source>
        <dbReference type="RuleBase" id="RU004046"/>
    </source>
</evidence>
<dbReference type="EMBL" id="FNEJ01000009">
    <property type="protein sequence ID" value="SDI74128.1"/>
    <property type="molecule type" value="Genomic_DNA"/>
</dbReference>
<evidence type="ECO:0000256" key="2">
    <source>
        <dbReference type="ARBA" id="ARBA00022777"/>
    </source>
</evidence>
<dbReference type="InterPro" id="IPR003836">
    <property type="entry name" value="Glucokinase"/>
</dbReference>
<name>A0A1G8N1Q3_9RHOB</name>